<gene>
    <name evidence="1" type="ORF">SCAZ3_02630</name>
</gene>
<comment type="caution">
    <text evidence="1">The sequence shown here is derived from an EMBL/GenBank/DDBJ whole genome shotgun (WGS) entry which is preliminary data.</text>
</comment>
<proteinExistence type="predicted"/>
<evidence type="ECO:0000313" key="2">
    <source>
        <dbReference type="Proteomes" id="UP000004423"/>
    </source>
</evidence>
<sequence>MMEQKLKLEAFQVPFGRDRFTLEFGWAILFGLWMSKKVSNSRPSLVKLSNVLLASYQLFK</sequence>
<protein>
    <submittedName>
        <fullName evidence="1">Uncharacterized protein</fullName>
    </submittedName>
</protein>
<dbReference type="EMBL" id="AIDX01000001">
    <property type="protein sequence ID" value="EIQ81286.1"/>
    <property type="molecule type" value="Genomic_DNA"/>
</dbReference>
<accession>A0AAV3FQ50</accession>
<reference evidence="1 2" key="1">
    <citation type="journal article" date="2012" name="PLoS ONE">
        <title>Gene Repertoire Evolution of Streptococcus pyogenes Inferred from Phylogenomic Analysis with Streptococcus canis and Streptococcus dysgalactiae.</title>
        <authorList>
            <person name="Lefebure T."/>
            <person name="Richards V.P."/>
            <person name="Lang P."/>
            <person name="Pavinski-Bitar P."/>
            <person name="Stanhope M.J."/>
        </authorList>
    </citation>
    <scope>NUCLEOTIDE SEQUENCE [LARGE SCALE GENOMIC DNA]</scope>
    <source>
        <strain evidence="1 2">FSL Z3-227</strain>
    </source>
</reference>
<evidence type="ECO:0000313" key="1">
    <source>
        <dbReference type="EMBL" id="EIQ81286.1"/>
    </source>
</evidence>
<dbReference type="Proteomes" id="UP000004423">
    <property type="component" value="Unassembled WGS sequence"/>
</dbReference>
<name>A0AAV3FQ50_STRCB</name>
<dbReference type="AlphaFoldDB" id="A0AAV3FQ50"/>
<organism evidence="1 2">
    <name type="scientific">Streptococcus canis FSL Z3-227</name>
    <dbReference type="NCBI Taxonomy" id="482234"/>
    <lineage>
        <taxon>Bacteria</taxon>
        <taxon>Bacillati</taxon>
        <taxon>Bacillota</taxon>
        <taxon>Bacilli</taxon>
        <taxon>Lactobacillales</taxon>
        <taxon>Streptococcaceae</taxon>
        <taxon>Streptococcus</taxon>
    </lineage>
</organism>